<feature type="region of interest" description="Disordered" evidence="1">
    <location>
        <begin position="375"/>
        <end position="394"/>
    </location>
</feature>
<dbReference type="EMBL" id="CP147920">
    <property type="protein sequence ID" value="XAU14666.1"/>
    <property type="molecule type" value="Genomic_DNA"/>
</dbReference>
<dbReference type="Gene3D" id="2.60.120.380">
    <property type="match status" value="2"/>
</dbReference>
<evidence type="ECO:0000313" key="3">
    <source>
        <dbReference type="Proteomes" id="UP001447842"/>
    </source>
</evidence>
<dbReference type="RefSeq" id="WP_345972336.1">
    <property type="nucleotide sequence ID" value="NZ_CP147920.1"/>
</dbReference>
<dbReference type="Proteomes" id="UP001447842">
    <property type="component" value="Chromosome"/>
</dbReference>
<protein>
    <submittedName>
        <fullName evidence="2">Metal-binding motif-containing protein</fullName>
    </submittedName>
</protein>
<evidence type="ECO:0000256" key="1">
    <source>
        <dbReference type="SAM" id="MobiDB-lite"/>
    </source>
</evidence>
<keyword evidence="3" id="KW-1185">Reference proteome</keyword>
<accession>A0ABZ3H7Z8</accession>
<dbReference type="InterPro" id="IPR021655">
    <property type="entry name" value="Put_metal-bd"/>
</dbReference>
<evidence type="ECO:0000313" key="2">
    <source>
        <dbReference type="EMBL" id="XAU14666.1"/>
    </source>
</evidence>
<reference evidence="2 3" key="1">
    <citation type="submission" date="2024-03" db="EMBL/GenBank/DDBJ databases">
        <title>Sulfurimonas sp. HSL3-1.</title>
        <authorList>
            <person name="Wang S."/>
        </authorList>
    </citation>
    <scope>NUCLEOTIDE SEQUENCE [LARGE SCALE GENOMIC DNA]</scope>
    <source>
        <strain evidence="2 3">HSL3-1</strain>
    </source>
</reference>
<name>A0ABZ3H7Z8_9BACT</name>
<proteinExistence type="predicted"/>
<dbReference type="Pfam" id="PF11617">
    <property type="entry name" value="Cu-binding_MopE"/>
    <property type="match status" value="2"/>
</dbReference>
<dbReference type="PROSITE" id="PS51257">
    <property type="entry name" value="PROKAR_LIPOPROTEIN"/>
    <property type="match status" value="1"/>
</dbReference>
<sequence>MKTMKEKGIVLLAAIALMAGGCKVKSDTADASSGGGGGGGVVIAAAFPTAADGFEGSAGDNTKDQPSSILVGGLQTRTIYPQGDEDWVKVALVSGKTYELFATNLNYTADTVIELYKADGVTLVASNDNFLSFDSNIDQITITETGNYLIHVYSYYAYDMASYQLGVRLFVDSDNDGYSATYDCNDSNNAVYPYANEIAGNGIDEDCSGADAPSGTDGFEPDGTLGGATTIYSTKSAIGEIIYQSALYTLAHTIDPGNDTDYYKVTLPPHAAAYVVDYSQGPAGLQTALLDNGGAALGITDSKGPGGIIEMSTPDAGGIATTQTYYLEVTSENGSSTTWYAPALVPIGTDSDGDGFYTQDWSPDCDDTNELIYPGATERPLDPKDWDCDGDPTS</sequence>
<organism evidence="2 3">
    <name type="scientific">Sulfurimonas diazotrophicus</name>
    <dbReference type="NCBI Taxonomy" id="3131939"/>
    <lineage>
        <taxon>Bacteria</taxon>
        <taxon>Pseudomonadati</taxon>
        <taxon>Campylobacterota</taxon>
        <taxon>Epsilonproteobacteria</taxon>
        <taxon>Campylobacterales</taxon>
        <taxon>Sulfurimonadaceae</taxon>
        <taxon>Sulfurimonas</taxon>
    </lineage>
</organism>
<gene>
    <name evidence="2" type="ORF">WCY31_10485</name>
</gene>